<evidence type="ECO:0000313" key="2">
    <source>
        <dbReference type="Proteomes" id="UP000676310"/>
    </source>
</evidence>
<proteinExistence type="predicted"/>
<accession>A0A8J2N330</accession>
<gene>
    <name evidence="1" type="ORF">ALTATR162_LOCUS6971</name>
</gene>
<evidence type="ECO:0000313" key="1">
    <source>
        <dbReference type="EMBL" id="CAG5166740.1"/>
    </source>
</evidence>
<dbReference type="OrthoDB" id="202545at2759"/>
<dbReference type="EMBL" id="CAJRGZ010000019">
    <property type="protein sequence ID" value="CAG5166740.1"/>
    <property type="molecule type" value="Genomic_DNA"/>
</dbReference>
<dbReference type="PANTHER" id="PTHR42044:SF2">
    <property type="entry name" value="DUF676 DOMAIN-CONTAINING PROTEIN"/>
    <property type="match status" value="1"/>
</dbReference>
<dbReference type="GeneID" id="67018919"/>
<sequence length="487" mass="53939">MGNALGVLSYAGTAIATLPVNLAGNGTLIIQTATLKFKETSIDAIRGLFTAVLESTPKVVHQLSPRLLLTTADNLVRAVVNALTSQVGSLPIIKKDLASNEINKATISLLWRDSAELGRFLVGLLDPIKRYALANSDTGIAEPNEEHGTNNELDLTDPMNRHAVICQFQRLVRSVVLILSHMTRNPSQGIDITHETTLLSDQTNTTITVPSSTPSGWAIKHKEKWIFVNGIAGELYWLKTACIKIATKYEREVTGVFNRGDGILWDLLECAGERRLHGSERAASQRQLIKRTASSRNAQEALKKELEEALRLAEEETKIVVIAHSQGCLLLQLSLEDILVGRTALLSDSTPTSQETYASARKKMRKHLYVFTFGNPSVDWRLETSDQDCISQSSYDDFRGEEDIAHLSSYVHCTEHFANEKDFVAKLGVLNPNRDANSGYSNIFINNRPTWIGHLFGTQYSLNKDHYQPNSQTSRLLECLPGQSISD</sequence>
<comment type="caution">
    <text evidence="1">The sequence shown here is derived from an EMBL/GenBank/DDBJ whole genome shotgun (WGS) entry which is preliminary data.</text>
</comment>
<dbReference type="RefSeq" id="XP_043170532.1">
    <property type="nucleotide sequence ID" value="XM_043314597.1"/>
</dbReference>
<reference evidence="1" key="1">
    <citation type="submission" date="2021-05" db="EMBL/GenBank/DDBJ databases">
        <authorList>
            <person name="Stam R."/>
        </authorList>
    </citation>
    <scope>NUCLEOTIDE SEQUENCE</scope>
    <source>
        <strain evidence="1">CS162</strain>
    </source>
</reference>
<dbReference type="Proteomes" id="UP000676310">
    <property type="component" value="Unassembled WGS sequence"/>
</dbReference>
<keyword evidence="2" id="KW-1185">Reference proteome</keyword>
<dbReference type="AlphaFoldDB" id="A0A8J2N330"/>
<name>A0A8J2N330_9PLEO</name>
<organism evidence="1 2">
    <name type="scientific">Alternaria atra</name>
    <dbReference type="NCBI Taxonomy" id="119953"/>
    <lineage>
        <taxon>Eukaryota</taxon>
        <taxon>Fungi</taxon>
        <taxon>Dikarya</taxon>
        <taxon>Ascomycota</taxon>
        <taxon>Pezizomycotina</taxon>
        <taxon>Dothideomycetes</taxon>
        <taxon>Pleosporomycetidae</taxon>
        <taxon>Pleosporales</taxon>
        <taxon>Pleosporineae</taxon>
        <taxon>Pleosporaceae</taxon>
        <taxon>Alternaria</taxon>
        <taxon>Alternaria sect. Ulocladioides</taxon>
    </lineage>
</organism>
<protein>
    <submittedName>
        <fullName evidence="1">Uncharacterized protein</fullName>
    </submittedName>
</protein>
<dbReference type="PANTHER" id="PTHR42044">
    <property type="entry name" value="DUF676 DOMAIN-CONTAINING PROTEIN-RELATED"/>
    <property type="match status" value="1"/>
</dbReference>